<proteinExistence type="predicted"/>
<sequence length="91" mass="10952">MEYSVLSSSLSHSLLLMAQFFLFWCICHSKENIFKLGNNWQIQFISQFISTTLFFLLLIDFPRNWYQPTIFSLSAFDFCWLVRFRLQAHNL</sequence>
<gene>
    <name evidence="2" type="ORF">OCBIM_22022512mg</name>
</gene>
<evidence type="ECO:0000313" key="2">
    <source>
        <dbReference type="EMBL" id="KOF84166.1"/>
    </source>
</evidence>
<dbReference type="EMBL" id="KQ419238">
    <property type="protein sequence ID" value="KOF84166.1"/>
    <property type="molecule type" value="Genomic_DNA"/>
</dbReference>
<dbReference type="AlphaFoldDB" id="A0A0L8H4E9"/>
<keyword evidence="1" id="KW-0812">Transmembrane</keyword>
<name>A0A0L8H4E9_OCTBM</name>
<evidence type="ECO:0000256" key="1">
    <source>
        <dbReference type="SAM" id="Phobius"/>
    </source>
</evidence>
<accession>A0A0L8H4E9</accession>
<keyword evidence="1" id="KW-0472">Membrane</keyword>
<protein>
    <submittedName>
        <fullName evidence="2">Uncharacterized protein</fullName>
    </submittedName>
</protein>
<reference evidence="2" key="1">
    <citation type="submission" date="2015-07" db="EMBL/GenBank/DDBJ databases">
        <title>MeaNS - Measles Nucleotide Surveillance Program.</title>
        <authorList>
            <person name="Tran T."/>
            <person name="Druce J."/>
        </authorList>
    </citation>
    <scope>NUCLEOTIDE SEQUENCE</scope>
    <source>
        <strain evidence="2">UCB-OBI-ISO-001</strain>
        <tissue evidence="2">Gonad</tissue>
    </source>
</reference>
<feature type="transmembrane region" description="Helical" evidence="1">
    <location>
        <begin position="39"/>
        <end position="59"/>
    </location>
</feature>
<organism evidence="2">
    <name type="scientific">Octopus bimaculoides</name>
    <name type="common">California two-spotted octopus</name>
    <dbReference type="NCBI Taxonomy" id="37653"/>
    <lineage>
        <taxon>Eukaryota</taxon>
        <taxon>Metazoa</taxon>
        <taxon>Spiralia</taxon>
        <taxon>Lophotrochozoa</taxon>
        <taxon>Mollusca</taxon>
        <taxon>Cephalopoda</taxon>
        <taxon>Coleoidea</taxon>
        <taxon>Octopodiformes</taxon>
        <taxon>Octopoda</taxon>
        <taxon>Incirrata</taxon>
        <taxon>Octopodidae</taxon>
        <taxon>Octopus</taxon>
    </lineage>
</organism>
<keyword evidence="1" id="KW-1133">Transmembrane helix</keyword>
<feature type="transmembrane region" description="Helical" evidence="1">
    <location>
        <begin position="6"/>
        <end position="27"/>
    </location>
</feature>